<accession>A0A1H0WWF6</accession>
<proteinExistence type="predicted"/>
<dbReference type="PROSITE" id="PS51257">
    <property type="entry name" value="PROKAR_LIPOPROTEIN"/>
    <property type="match status" value="1"/>
</dbReference>
<dbReference type="RefSeq" id="WP_090859137.1">
    <property type="nucleotide sequence ID" value="NZ_FNJU01000017.1"/>
</dbReference>
<dbReference type="STRING" id="930152.SAMN05216565_1175"/>
<name>A0A1H0WWF6_9BACI</name>
<evidence type="ECO:0000313" key="1">
    <source>
        <dbReference type="EMBL" id="SDP94765.1"/>
    </source>
</evidence>
<dbReference type="EMBL" id="FNJU01000017">
    <property type="protein sequence ID" value="SDP94765.1"/>
    <property type="molecule type" value="Genomic_DNA"/>
</dbReference>
<organism evidence="1 2">
    <name type="scientific">Litchfieldia salsa</name>
    <dbReference type="NCBI Taxonomy" id="930152"/>
    <lineage>
        <taxon>Bacteria</taxon>
        <taxon>Bacillati</taxon>
        <taxon>Bacillota</taxon>
        <taxon>Bacilli</taxon>
        <taxon>Bacillales</taxon>
        <taxon>Bacillaceae</taxon>
        <taxon>Litchfieldia</taxon>
    </lineage>
</organism>
<dbReference type="Proteomes" id="UP000199159">
    <property type="component" value="Unassembled WGS sequence"/>
</dbReference>
<reference evidence="2" key="1">
    <citation type="submission" date="2016-10" db="EMBL/GenBank/DDBJ databases">
        <authorList>
            <person name="Varghese N."/>
            <person name="Submissions S."/>
        </authorList>
    </citation>
    <scope>NUCLEOTIDE SEQUENCE [LARGE SCALE GENOMIC DNA]</scope>
    <source>
        <strain evidence="2">IBRC-M10078</strain>
    </source>
</reference>
<evidence type="ECO:0008006" key="3">
    <source>
        <dbReference type="Google" id="ProtNLM"/>
    </source>
</evidence>
<dbReference type="AlphaFoldDB" id="A0A1H0WWF6"/>
<gene>
    <name evidence="1" type="ORF">SAMN05216565_1175</name>
</gene>
<protein>
    <recommendedName>
        <fullName evidence="3">Lipoprotein</fullName>
    </recommendedName>
</protein>
<dbReference type="OrthoDB" id="9878793at2"/>
<sequence length="158" mass="17982">MPARIVLILITILMLPLLTSCNLTGENVLVYIDRTEKQEIIKVNALTNYNKEKKALSVIAIMDVYDEEKKYLRTTIFNMDGSVEKTVTHRHEEGPMTILTKHGFDPQTIKLNSTNQEKVKLHILQGITILKDKESSKKKEDIDADANGLERMITILSD</sequence>
<evidence type="ECO:0000313" key="2">
    <source>
        <dbReference type="Proteomes" id="UP000199159"/>
    </source>
</evidence>
<keyword evidence="2" id="KW-1185">Reference proteome</keyword>